<dbReference type="AlphaFoldDB" id="A0A094ZKB7"/>
<gene>
    <name evidence="1" type="ORF">MS3_02629</name>
</gene>
<evidence type="ECO:0000313" key="1">
    <source>
        <dbReference type="EMBL" id="KGB34417.1"/>
    </source>
</evidence>
<protein>
    <submittedName>
        <fullName evidence="1">Uncharacterized protein</fullName>
    </submittedName>
</protein>
<accession>A0A094ZKB7</accession>
<name>A0A094ZKB7_SCHHA</name>
<organism evidence="1">
    <name type="scientific">Schistosoma haematobium</name>
    <name type="common">Blood fluke</name>
    <dbReference type="NCBI Taxonomy" id="6185"/>
    <lineage>
        <taxon>Eukaryota</taxon>
        <taxon>Metazoa</taxon>
        <taxon>Spiralia</taxon>
        <taxon>Lophotrochozoa</taxon>
        <taxon>Platyhelminthes</taxon>
        <taxon>Trematoda</taxon>
        <taxon>Digenea</taxon>
        <taxon>Strigeidida</taxon>
        <taxon>Schistosomatoidea</taxon>
        <taxon>Schistosomatidae</taxon>
        <taxon>Schistosoma</taxon>
    </lineage>
</organism>
<dbReference type="EMBL" id="KL250608">
    <property type="protein sequence ID" value="KGB34417.1"/>
    <property type="molecule type" value="Genomic_DNA"/>
</dbReference>
<dbReference type="STRING" id="6185.A0A094ZKB7"/>
<reference evidence="1" key="1">
    <citation type="journal article" date="2012" name="Nat. Genet.">
        <title>Whole-genome sequence of Schistosoma haematobium.</title>
        <authorList>
            <person name="Young N.D."/>
            <person name="Jex A.R."/>
            <person name="Li B."/>
            <person name="Liu S."/>
            <person name="Yang L."/>
            <person name="Xiong Z."/>
            <person name="Li Y."/>
            <person name="Cantacessi C."/>
            <person name="Hall R.S."/>
            <person name="Xu X."/>
            <person name="Chen F."/>
            <person name="Wu X."/>
            <person name="Zerlotini A."/>
            <person name="Oliveira G."/>
            <person name="Hofmann A."/>
            <person name="Zhang G."/>
            <person name="Fang X."/>
            <person name="Kang Y."/>
            <person name="Campbell B.E."/>
            <person name="Loukas A."/>
            <person name="Ranganathan S."/>
            <person name="Rollinson D."/>
            <person name="Rinaldi G."/>
            <person name="Brindley P.J."/>
            <person name="Yang H."/>
            <person name="Wang J."/>
            <person name="Wang J."/>
            <person name="Gasser R.B."/>
        </authorList>
    </citation>
    <scope>NUCLEOTIDE SEQUENCE [LARGE SCALE GENOMIC DNA]</scope>
</reference>
<proteinExistence type="predicted"/>
<sequence>MKFILLLLYNTTNHLNYTKQKIQQITNKTLFTNNENNLIDFIVIIPNLIDFIFKFQLYNTIEFQQIYQISIINMNVSTNLSFIPSINYIISMKKQNISFKQLITSLDYYGCIKNLLYNGNINQSNLISQANSINNQNKIMIIKSYLQIYKNTTYNINTHVNLNPITKTIIRYIIDMNMNKINDDSKNLYIQVYTKYDLINQNNFISILNLKNKQKLINFTILINYLHKNQFISLLISNISNNNNSEINIEY</sequence>